<comment type="caution">
    <text evidence="3">The sequence shown here is derived from an EMBL/GenBank/DDBJ whole genome shotgun (WGS) entry which is preliminary data.</text>
</comment>
<dbReference type="SUPFAM" id="SSF82714">
    <property type="entry name" value="Multidrug efflux transporter AcrB TolC docking domain, DN and DC subdomains"/>
    <property type="match status" value="2"/>
</dbReference>
<feature type="transmembrane region" description="Helical" evidence="2">
    <location>
        <begin position="373"/>
        <end position="393"/>
    </location>
</feature>
<feature type="transmembrane region" description="Helical" evidence="2">
    <location>
        <begin position="454"/>
        <end position="479"/>
    </location>
</feature>
<keyword evidence="2" id="KW-0472">Membrane</keyword>
<dbReference type="SUPFAM" id="SSF82693">
    <property type="entry name" value="Multidrug efflux transporter AcrB pore domain, PN1, PN2, PC1 and PC2 subdomains"/>
    <property type="match status" value="2"/>
</dbReference>
<reference evidence="3" key="1">
    <citation type="journal article" date="2016" name="Front. Microbiol.">
        <title>Genome Sequence of the Piezophilic, Mesophilic Sulfate-Reducing Bacterium Desulfovibrio indicus J2T.</title>
        <authorList>
            <person name="Cao J."/>
            <person name="Maignien L."/>
            <person name="Shao Z."/>
            <person name="Alain K."/>
            <person name="Jebbar M."/>
        </authorList>
    </citation>
    <scope>NUCLEOTIDE SEQUENCE</scope>
    <source>
        <strain evidence="3">DSM 16372</strain>
    </source>
</reference>
<dbReference type="GO" id="GO:0005886">
    <property type="term" value="C:plasma membrane"/>
    <property type="evidence" value="ECO:0007669"/>
    <property type="project" value="TreeGrafter"/>
</dbReference>
<dbReference type="AlphaFoldDB" id="A0AAV4ZFW1"/>
<feature type="region of interest" description="Disordered" evidence="1">
    <location>
        <begin position="1050"/>
        <end position="1084"/>
    </location>
</feature>
<proteinExistence type="predicted"/>
<dbReference type="Gene3D" id="3.30.70.1430">
    <property type="entry name" value="Multidrug efflux transporter AcrB pore domain"/>
    <property type="match status" value="2"/>
</dbReference>
<evidence type="ECO:0000313" key="3">
    <source>
        <dbReference type="EMBL" id="GJD87306.1"/>
    </source>
</evidence>
<dbReference type="RefSeq" id="WP_238229558.1">
    <property type="nucleotide sequence ID" value="NZ_BPQO01000003.1"/>
</dbReference>
<feature type="transmembrane region" description="Helical" evidence="2">
    <location>
        <begin position="885"/>
        <end position="908"/>
    </location>
</feature>
<dbReference type="Proteomes" id="UP001055247">
    <property type="component" value="Unassembled WGS sequence"/>
</dbReference>
<dbReference type="GO" id="GO:0042910">
    <property type="term" value="F:xenobiotic transmembrane transporter activity"/>
    <property type="evidence" value="ECO:0007669"/>
    <property type="project" value="TreeGrafter"/>
</dbReference>
<feature type="transmembrane region" description="Helical" evidence="2">
    <location>
        <begin position="985"/>
        <end position="1004"/>
    </location>
</feature>
<feature type="compositionally biased region" description="Gly residues" evidence="1">
    <location>
        <begin position="1050"/>
        <end position="1070"/>
    </location>
</feature>
<feature type="transmembrane region" description="Helical" evidence="2">
    <location>
        <begin position="485"/>
        <end position="509"/>
    </location>
</feature>
<dbReference type="PANTHER" id="PTHR32063">
    <property type="match status" value="1"/>
</dbReference>
<dbReference type="Gene3D" id="3.30.70.1320">
    <property type="entry name" value="Multidrug efflux transporter AcrB pore domain like"/>
    <property type="match status" value="1"/>
</dbReference>
<feature type="transmembrane region" description="Helical" evidence="2">
    <location>
        <begin position="920"/>
        <end position="949"/>
    </location>
</feature>
<dbReference type="InterPro" id="IPR027463">
    <property type="entry name" value="AcrB_DN_DC_subdom"/>
</dbReference>
<reference evidence="3" key="2">
    <citation type="submission" date="2021-08" db="EMBL/GenBank/DDBJ databases">
        <authorList>
            <person name="Tani A."/>
            <person name="Ola A."/>
            <person name="Ogura Y."/>
            <person name="Katsura K."/>
            <person name="Hayashi T."/>
        </authorList>
    </citation>
    <scope>NUCLEOTIDE SEQUENCE</scope>
    <source>
        <strain evidence="3">DSM 16372</strain>
    </source>
</reference>
<accession>A0AAV4ZFW1</accession>
<evidence type="ECO:0000256" key="2">
    <source>
        <dbReference type="SAM" id="Phobius"/>
    </source>
</evidence>
<dbReference type="Gene3D" id="3.30.2090.10">
    <property type="entry name" value="Multidrug efflux transporter AcrB TolC docking domain, DN and DC subdomains"/>
    <property type="match status" value="2"/>
</dbReference>
<evidence type="ECO:0000256" key="1">
    <source>
        <dbReference type="SAM" id="MobiDB-lite"/>
    </source>
</evidence>
<dbReference type="InterPro" id="IPR001036">
    <property type="entry name" value="Acrflvin-R"/>
</dbReference>
<feature type="transmembrane region" description="Helical" evidence="2">
    <location>
        <begin position="20"/>
        <end position="41"/>
    </location>
</feature>
<keyword evidence="4" id="KW-1185">Reference proteome</keyword>
<name>A0AAV4ZFW1_9HYPH</name>
<feature type="transmembrane region" description="Helical" evidence="2">
    <location>
        <begin position="347"/>
        <end position="367"/>
    </location>
</feature>
<dbReference type="Pfam" id="PF00873">
    <property type="entry name" value="ACR_tran"/>
    <property type="match status" value="1"/>
</dbReference>
<dbReference type="Gene3D" id="3.30.70.1440">
    <property type="entry name" value="Multidrug efflux transporter AcrB pore domain"/>
    <property type="match status" value="1"/>
</dbReference>
<organism evidence="3 4">
    <name type="scientific">Methylobacterium hispanicum</name>
    <dbReference type="NCBI Taxonomy" id="270350"/>
    <lineage>
        <taxon>Bacteria</taxon>
        <taxon>Pseudomonadati</taxon>
        <taxon>Pseudomonadota</taxon>
        <taxon>Alphaproteobacteria</taxon>
        <taxon>Hyphomicrobiales</taxon>
        <taxon>Methylobacteriaceae</taxon>
        <taxon>Methylobacterium</taxon>
    </lineage>
</organism>
<feature type="transmembrane region" description="Helical" evidence="2">
    <location>
        <begin position="1016"/>
        <end position="1036"/>
    </location>
</feature>
<keyword evidence="2" id="KW-1133">Transmembrane helix</keyword>
<dbReference type="SUPFAM" id="SSF82866">
    <property type="entry name" value="Multidrug efflux transporter AcrB transmembrane domain"/>
    <property type="match status" value="2"/>
</dbReference>
<dbReference type="Gene3D" id="1.20.1640.10">
    <property type="entry name" value="Multidrug efflux transporter AcrB transmembrane domain"/>
    <property type="match status" value="2"/>
</dbReference>
<gene>
    <name evidence="3" type="primary">czcA_3</name>
    <name evidence="3" type="ORF">BHAOGJBA_0808</name>
</gene>
<protein>
    <submittedName>
        <fullName evidence="3">Cobalt-zinc-cadmium resistance protein CzcA</fullName>
    </submittedName>
</protein>
<dbReference type="EMBL" id="BPQO01000003">
    <property type="protein sequence ID" value="GJD87306.1"/>
    <property type="molecule type" value="Genomic_DNA"/>
</dbReference>
<keyword evidence="2" id="KW-0812">Transmembrane</keyword>
<sequence length="1084" mass="112606">MTEPRAPREGLQAALVGFSVRLPRVVLTLACALLVLGLYGLSRAKYDVFPEFAPPTVVIQTEAPGLDPEQVEVLVTQAVEVAVNGLPGLEALRSSSIQGLSVITATFRSGSDIDRVRQRVGERIAALAGRLPQGVMAPAITPLTSSTGTVLLVGLTSESRDDLDLRTVADWTVRQRLLAVPGVAQVSVYGGGVRSLQVQVRPNDLVRFRVGLNDVVASARKATGVRGAGFVDTPNQRVVLRTEGQALDPEVLGRTVLINEGGASVVLADVATVRVAPEPPISAALIDGKPGVLLMVGAQIGANTLEVTARTEAALADLAPALARAGVVLRPDLFRPANFVAVANDHVLQALGLGGALVVIVLFVFLADWRTSLISAVAIPLSLVAAVLALMAAGESLNTMTLGGLAIAIGEVVDDAVIGVENVVRRLRERRLAGDRTPAARIVLDAVLEVRTAVAYATVAVLLVFLPVLALSGVAGRLFGPLALAYIFAVLASLGVALTVTPALALLLLGRRGQRAEDGAEDGVREPREPPLMVWSRARYGALLARIGRHPRAVIAGAALVTLGGAALLPTLGGTFLPDLKEGHLILHMAGAPGTSLQESQRLGVQITAELRQIPGIRAVAAQIGRAEAGQDTAGTHYSEIHVDLDQGLDGAAQRRVEARIRALAAGFPGAAFSLKTFLTERIEETVSGYTAPVVVNLVGNDLDRIEAAARAVARELAEVRGARDVQQASPAGMPQITASLRPADLRHWGLDAIEVLETVRTAYQGDVVGQTYVGNAVFNVLVNLDERARGRLSGLGELPLRTPGGRYIRLAQVADIYETTGRYQVQHQGAQRVQAVTANVVGRDIAGFVAAAKRKIAKEVQLPEGVYVAFAGSAEAQTQARRDLLIASGAAGLGIVLLLAVVTGSGANLALVLVNLPLAFVGGVAAVAATGGVLSLGSIVGFVTLFGISLRNTIMMIAHYEHLVTVEGRPWTEGTAILGAADRLVPILMTSLVTGLGLMPLALGAGEPGREIEGPMAIVILGGLVSSTVLNLLILPGLALRFARFGGDPQGRGMEPGPGRAAGEGGETGDGPRAGLPSPVALR</sequence>
<evidence type="ECO:0000313" key="4">
    <source>
        <dbReference type="Proteomes" id="UP001055247"/>
    </source>
</evidence>
<dbReference type="PRINTS" id="PR00702">
    <property type="entry name" value="ACRIFLAVINRP"/>
</dbReference>
<dbReference type="PANTHER" id="PTHR32063:SF4">
    <property type="entry name" value="SLR6043 PROTEIN"/>
    <property type="match status" value="1"/>
</dbReference>